<proteinExistence type="predicted"/>
<feature type="compositionally biased region" description="Basic residues" evidence="1">
    <location>
        <begin position="188"/>
        <end position="198"/>
    </location>
</feature>
<name>A0A6J7FWI6_9ZZZZ</name>
<accession>A0A6J7FWI6</accession>
<gene>
    <name evidence="3" type="ORF">UFOPK3609_00016</name>
</gene>
<evidence type="ECO:0000256" key="1">
    <source>
        <dbReference type="SAM" id="MobiDB-lite"/>
    </source>
</evidence>
<dbReference type="PANTHER" id="PTHR46825:SF8">
    <property type="entry name" value="BETA-LACTAMASE-RELATED"/>
    <property type="match status" value="1"/>
</dbReference>
<organism evidence="3">
    <name type="scientific">freshwater metagenome</name>
    <dbReference type="NCBI Taxonomy" id="449393"/>
    <lineage>
        <taxon>unclassified sequences</taxon>
        <taxon>metagenomes</taxon>
        <taxon>ecological metagenomes</taxon>
    </lineage>
</organism>
<dbReference type="Pfam" id="PF00144">
    <property type="entry name" value="Beta-lactamase"/>
    <property type="match status" value="1"/>
</dbReference>
<dbReference type="InterPro" id="IPR050491">
    <property type="entry name" value="AmpC-like"/>
</dbReference>
<dbReference type="SUPFAM" id="SSF56601">
    <property type="entry name" value="beta-lactamase/transpeptidase-like"/>
    <property type="match status" value="1"/>
</dbReference>
<dbReference type="Gene3D" id="3.40.710.10">
    <property type="entry name" value="DD-peptidase/beta-lactamase superfamily"/>
    <property type="match status" value="1"/>
</dbReference>
<feature type="domain" description="Beta-lactamase-related" evidence="2">
    <location>
        <begin position="13"/>
        <end position="302"/>
    </location>
</feature>
<sequence length="335" mass="35565">MTAGGVRSVVPAGHLRAPDGAAPRADTLFEIGSVTKVFTALLLADAVIRGELTLDSPVADLLDITVPTRDGVAITVEHLATHTAGLPNNPMPFNAALRTAWTARDGDPWEAIDREALLDVLTGTKLRQTPGTGRITYSNLGAGVLGHALVAVSPHRDFGELVRSRICTPLGMADTVLLPDADQTRRQATGHRRRRRPTGHWQVAGLPGAGALRSTATDMLTFLHAQLDPAATPIGPAIALTHQERRPGKRLGIGLGWLRVPTPGGQVMLWHNGGTGGFRAFAGFIPDMSVGAVVLANDLRSVDRVGVELLPALRSLPEGGRRPLRARPTTLPIEW</sequence>
<dbReference type="InterPro" id="IPR001466">
    <property type="entry name" value="Beta-lactam-related"/>
</dbReference>
<reference evidence="3" key="1">
    <citation type="submission" date="2020-05" db="EMBL/GenBank/DDBJ databases">
        <authorList>
            <person name="Chiriac C."/>
            <person name="Salcher M."/>
            <person name="Ghai R."/>
            <person name="Kavagutti S V."/>
        </authorList>
    </citation>
    <scope>NUCLEOTIDE SEQUENCE</scope>
</reference>
<evidence type="ECO:0000259" key="2">
    <source>
        <dbReference type="Pfam" id="PF00144"/>
    </source>
</evidence>
<feature type="region of interest" description="Disordered" evidence="1">
    <location>
        <begin position="184"/>
        <end position="206"/>
    </location>
</feature>
<dbReference type="PANTHER" id="PTHR46825">
    <property type="entry name" value="D-ALANYL-D-ALANINE-CARBOXYPEPTIDASE/ENDOPEPTIDASE AMPH"/>
    <property type="match status" value="1"/>
</dbReference>
<dbReference type="InterPro" id="IPR012338">
    <property type="entry name" value="Beta-lactam/transpept-like"/>
</dbReference>
<dbReference type="EMBL" id="CAFBMQ010000001">
    <property type="protein sequence ID" value="CAB4896013.1"/>
    <property type="molecule type" value="Genomic_DNA"/>
</dbReference>
<protein>
    <submittedName>
        <fullName evidence="3">Unannotated protein</fullName>
    </submittedName>
</protein>
<dbReference type="AlphaFoldDB" id="A0A6J7FWI6"/>
<evidence type="ECO:0000313" key="3">
    <source>
        <dbReference type="EMBL" id="CAB4896013.1"/>
    </source>
</evidence>